<dbReference type="Proteomes" id="UP000680634">
    <property type="component" value="Unassembled WGS sequence"/>
</dbReference>
<evidence type="ECO:0000313" key="2">
    <source>
        <dbReference type="Proteomes" id="UP000680634"/>
    </source>
</evidence>
<proteinExistence type="predicted"/>
<gene>
    <name evidence="1" type="ORF">JK232_20495</name>
</gene>
<name>A0ABS5JPM8_9GAMM</name>
<comment type="caution">
    <text evidence="1">The sequence shown here is derived from an EMBL/GenBank/DDBJ whole genome shotgun (WGS) entry which is preliminary data.</text>
</comment>
<dbReference type="EMBL" id="JAERKB010000017">
    <property type="protein sequence ID" value="MBS0971268.1"/>
    <property type="molecule type" value="Genomic_DNA"/>
</dbReference>
<accession>A0ABS5JPM8</accession>
<sequence length="67" mass="7557">MTNSIHLNGKHDELKNREIKNIERENNKKRVIAGMSDKKSCSLSDAGNKKARPFTRAGCLPALTYQQ</sequence>
<keyword evidence="2" id="KW-1185">Reference proteome</keyword>
<organism evidence="1 2">
    <name type="scientific">Nissabacter archeti</name>
    <dbReference type="NCBI Taxonomy" id="1917880"/>
    <lineage>
        <taxon>Bacteria</taxon>
        <taxon>Pseudomonadati</taxon>
        <taxon>Pseudomonadota</taxon>
        <taxon>Gammaproteobacteria</taxon>
        <taxon>Enterobacterales</taxon>
        <taxon>Yersiniaceae</taxon>
        <taxon>Nissabacter</taxon>
    </lineage>
</organism>
<dbReference type="RefSeq" id="WP_139300363.1">
    <property type="nucleotide sequence ID" value="NZ_FQXW01000019.1"/>
</dbReference>
<reference evidence="2" key="1">
    <citation type="submission" date="2023-07" db="EMBL/GenBank/DDBJ databases">
        <title>Genome-inferred correspondence between phylogeny and metabolic traits in the wild Drosophila gut microbiome.</title>
        <authorList>
            <person name="Bueno E."/>
            <person name="Blow F."/>
            <person name="Douglas A.E."/>
        </authorList>
    </citation>
    <scope>NUCLEOTIDE SEQUENCE [LARGE SCALE GENOMIC DNA]</scope>
    <source>
        <strain evidence="2">JGM97</strain>
    </source>
</reference>
<protein>
    <submittedName>
        <fullName evidence="1">Uncharacterized protein</fullName>
    </submittedName>
</protein>
<evidence type="ECO:0000313" key="1">
    <source>
        <dbReference type="EMBL" id="MBS0971268.1"/>
    </source>
</evidence>